<reference evidence="2 3" key="1">
    <citation type="submission" date="2018-06" db="EMBL/GenBank/DDBJ databases">
        <authorList>
            <consortium name="Pathogen Informatics"/>
            <person name="Doyle S."/>
        </authorList>
    </citation>
    <scope>NUCLEOTIDE SEQUENCE [LARGE SCALE GENOMIC DNA]</scope>
    <source>
        <strain evidence="2 3">NCTC9381</strain>
    </source>
</reference>
<dbReference type="InterPro" id="IPR043128">
    <property type="entry name" value="Rev_trsase/Diguanyl_cyclase"/>
</dbReference>
<dbReference type="Proteomes" id="UP000254640">
    <property type="component" value="Unassembled WGS sequence"/>
</dbReference>
<dbReference type="InterPro" id="IPR052155">
    <property type="entry name" value="Biofilm_reg_signaling"/>
</dbReference>
<evidence type="ECO:0000259" key="1">
    <source>
        <dbReference type="PROSITE" id="PS50887"/>
    </source>
</evidence>
<accession>A0A379AK48</accession>
<dbReference type="Pfam" id="PF00990">
    <property type="entry name" value="GGDEF"/>
    <property type="match status" value="1"/>
</dbReference>
<keyword evidence="3" id="KW-1185">Reference proteome</keyword>
<dbReference type="PANTHER" id="PTHR44757">
    <property type="entry name" value="DIGUANYLATE CYCLASE DGCP"/>
    <property type="match status" value="1"/>
</dbReference>
<feature type="domain" description="GGDEF" evidence="1">
    <location>
        <begin position="1"/>
        <end position="43"/>
    </location>
</feature>
<dbReference type="PROSITE" id="PS50887">
    <property type="entry name" value="GGDEF"/>
    <property type="match status" value="1"/>
</dbReference>
<protein>
    <submittedName>
        <fullName evidence="2">Response regulator PleD</fullName>
    </submittedName>
</protein>
<dbReference type="SUPFAM" id="SSF55073">
    <property type="entry name" value="Nucleotide cyclase"/>
    <property type="match status" value="1"/>
</dbReference>
<dbReference type="EMBL" id="UGSO01000001">
    <property type="protein sequence ID" value="SUB18181.1"/>
    <property type="molecule type" value="Genomic_DNA"/>
</dbReference>
<dbReference type="InterPro" id="IPR000160">
    <property type="entry name" value="GGDEF_dom"/>
</dbReference>
<proteinExistence type="predicted"/>
<name>A0A379AK48_ENTAG</name>
<evidence type="ECO:0000313" key="3">
    <source>
        <dbReference type="Proteomes" id="UP000254640"/>
    </source>
</evidence>
<dbReference type="Gene3D" id="3.30.70.270">
    <property type="match status" value="1"/>
</dbReference>
<dbReference type="InterPro" id="IPR029787">
    <property type="entry name" value="Nucleotide_cyclase"/>
</dbReference>
<sequence>MKPGGHAAGDEVLSQIAQRLKRCIGPQELVARLSGDEFVLVLA</sequence>
<evidence type="ECO:0000313" key="2">
    <source>
        <dbReference type="EMBL" id="SUB18181.1"/>
    </source>
</evidence>
<gene>
    <name evidence="2" type="ORF">NCTC9381_04127</name>
</gene>
<organism evidence="2 3">
    <name type="scientific">Enterobacter agglomerans</name>
    <name type="common">Erwinia herbicola</name>
    <name type="synonym">Pantoea agglomerans</name>
    <dbReference type="NCBI Taxonomy" id="549"/>
    <lineage>
        <taxon>Bacteria</taxon>
        <taxon>Pseudomonadati</taxon>
        <taxon>Pseudomonadota</taxon>
        <taxon>Gammaproteobacteria</taxon>
        <taxon>Enterobacterales</taxon>
        <taxon>Erwiniaceae</taxon>
        <taxon>Pantoea</taxon>
        <taxon>Pantoea agglomerans group</taxon>
    </lineage>
</organism>
<dbReference type="PANTHER" id="PTHR44757:SF2">
    <property type="entry name" value="BIOFILM ARCHITECTURE MAINTENANCE PROTEIN MBAA"/>
    <property type="match status" value="1"/>
</dbReference>
<dbReference type="AlphaFoldDB" id="A0A379AK48"/>
<dbReference type="NCBIfam" id="TIGR00254">
    <property type="entry name" value="GGDEF"/>
    <property type="match status" value="1"/>
</dbReference>